<keyword evidence="6" id="KW-1185">Reference proteome</keyword>
<keyword evidence="5" id="KW-0032">Aminotransferase</keyword>
<dbReference type="InterPro" id="IPR006805">
    <property type="entry name" value="Anth_synth_I_N"/>
</dbReference>
<evidence type="ECO:0000256" key="2">
    <source>
        <dbReference type="ARBA" id="ARBA00022679"/>
    </source>
</evidence>
<evidence type="ECO:0000313" key="6">
    <source>
        <dbReference type="Proteomes" id="UP001589890"/>
    </source>
</evidence>
<evidence type="ECO:0000259" key="3">
    <source>
        <dbReference type="Pfam" id="PF00425"/>
    </source>
</evidence>
<dbReference type="SUPFAM" id="SSF56322">
    <property type="entry name" value="ADC synthase"/>
    <property type="match status" value="1"/>
</dbReference>
<feature type="domain" description="Anthranilate synthase component I N-terminal" evidence="4">
    <location>
        <begin position="21"/>
        <end position="140"/>
    </location>
</feature>
<dbReference type="EC" id="2.6.1.85" evidence="1"/>
<reference evidence="5 6" key="1">
    <citation type="submission" date="2024-09" db="EMBL/GenBank/DDBJ databases">
        <authorList>
            <person name="Sun Q."/>
            <person name="Mori K."/>
        </authorList>
    </citation>
    <scope>NUCLEOTIDE SEQUENCE [LARGE SCALE GENOMIC DNA]</scope>
    <source>
        <strain evidence="5 6">CGMCC 1.15906</strain>
    </source>
</reference>
<dbReference type="InterPro" id="IPR019999">
    <property type="entry name" value="Anth_synth_I-like"/>
</dbReference>
<dbReference type="PRINTS" id="PR00095">
    <property type="entry name" value="ANTSNTHASEI"/>
</dbReference>
<feature type="domain" description="Chorismate-utilising enzyme C-terminal" evidence="3">
    <location>
        <begin position="188"/>
        <end position="442"/>
    </location>
</feature>
<name>A0ABV6QTL3_9ACTN</name>
<dbReference type="Proteomes" id="UP001589890">
    <property type="component" value="Unassembled WGS sequence"/>
</dbReference>
<sequence length="452" mass="48838">MSTSLRWSVEHLDEAYDGETVYRELFAAEPTAFWLDGSLVPTGRASVLGTSTGPGAEVVVRDASDGDAFTELQGLLAGRRGAVPPELAEVFSGGYVGFFGYELKALTGGSAAHEAPTPDSLWIWANRFVVIDHARAQTFLVAVHTEAESADAEAWLRRAERSASSWYLGERVTPFAGLDLEARLEQDRETYLAGIRACREALEAGQTYEVCLTNRVRLPAVVDPFEFFLAQREVNPAPYAAFVRHGELAVASSSPERFLAIDADGWAECRPIKGTAPRLDDAEKDRIVAAELAADEKTRAENLMIVDLIRNDLGRVSVPGSVQVPQLMAVETYETVHQLVTSVRGKLRPEVDAIDAVRACFPPGSMTGAPKIRTMQLLDELESSARGVYSGALGWLSVDGRADLSVVIRTAVLTPAETVVGAGGAIVLDSDPQAEYDEMLLKARAAVFGRGR</sequence>
<dbReference type="Gene3D" id="3.60.120.10">
    <property type="entry name" value="Anthranilate synthase"/>
    <property type="match status" value="1"/>
</dbReference>
<dbReference type="RefSeq" id="WP_380053342.1">
    <property type="nucleotide sequence ID" value="NZ_JBHLTC010000036.1"/>
</dbReference>
<accession>A0ABV6QTL3</accession>
<organism evidence="5 6">
    <name type="scientific">Kribbella deserti</name>
    <dbReference type="NCBI Taxonomy" id="1926257"/>
    <lineage>
        <taxon>Bacteria</taxon>
        <taxon>Bacillati</taxon>
        <taxon>Actinomycetota</taxon>
        <taxon>Actinomycetes</taxon>
        <taxon>Propionibacteriales</taxon>
        <taxon>Kribbellaceae</taxon>
        <taxon>Kribbella</taxon>
    </lineage>
</organism>
<gene>
    <name evidence="5" type="primary">pabB</name>
    <name evidence="5" type="ORF">ACFFGN_28200</name>
</gene>
<evidence type="ECO:0000256" key="1">
    <source>
        <dbReference type="ARBA" id="ARBA00013139"/>
    </source>
</evidence>
<evidence type="ECO:0000313" key="5">
    <source>
        <dbReference type="EMBL" id="MFC0627988.1"/>
    </source>
</evidence>
<dbReference type="NCBIfam" id="TIGR00553">
    <property type="entry name" value="pabB"/>
    <property type="match status" value="1"/>
</dbReference>
<dbReference type="InterPro" id="IPR005802">
    <property type="entry name" value="ADC_synth_comp_1"/>
</dbReference>
<dbReference type="Pfam" id="PF04715">
    <property type="entry name" value="Anth_synt_I_N"/>
    <property type="match status" value="1"/>
</dbReference>
<evidence type="ECO:0000259" key="4">
    <source>
        <dbReference type="Pfam" id="PF04715"/>
    </source>
</evidence>
<dbReference type="EMBL" id="JBHLTC010000036">
    <property type="protein sequence ID" value="MFC0627988.1"/>
    <property type="molecule type" value="Genomic_DNA"/>
</dbReference>
<dbReference type="PANTHER" id="PTHR11236:SF18">
    <property type="entry name" value="AMINODEOXYCHORISMATE SYNTHASE"/>
    <property type="match status" value="1"/>
</dbReference>
<dbReference type="InterPro" id="IPR015890">
    <property type="entry name" value="Chorismate_C"/>
</dbReference>
<keyword evidence="2 5" id="KW-0808">Transferase</keyword>
<dbReference type="InterPro" id="IPR005801">
    <property type="entry name" value="ADC_synthase"/>
</dbReference>
<protein>
    <recommendedName>
        <fullName evidence="1">aminodeoxychorismate synthase</fullName>
        <ecNumber evidence="1">2.6.1.85</ecNumber>
    </recommendedName>
</protein>
<comment type="caution">
    <text evidence="5">The sequence shown here is derived from an EMBL/GenBank/DDBJ whole genome shotgun (WGS) entry which is preliminary data.</text>
</comment>
<proteinExistence type="predicted"/>
<dbReference type="GO" id="GO:0046820">
    <property type="term" value="F:4-amino-4-deoxychorismate synthase activity"/>
    <property type="evidence" value="ECO:0007669"/>
    <property type="project" value="UniProtKB-EC"/>
</dbReference>
<dbReference type="PANTHER" id="PTHR11236">
    <property type="entry name" value="AMINOBENZOATE/ANTHRANILATE SYNTHASE"/>
    <property type="match status" value="1"/>
</dbReference>
<dbReference type="Pfam" id="PF00425">
    <property type="entry name" value="Chorismate_bind"/>
    <property type="match status" value="1"/>
</dbReference>